<proteinExistence type="predicted"/>
<evidence type="ECO:0000313" key="2">
    <source>
        <dbReference type="EMBL" id="PIC53948.1"/>
    </source>
</evidence>
<dbReference type="Proteomes" id="UP000230233">
    <property type="component" value="Chromosome I"/>
</dbReference>
<feature type="transmembrane region" description="Helical" evidence="1">
    <location>
        <begin position="54"/>
        <end position="78"/>
    </location>
</feature>
<organism evidence="2 3">
    <name type="scientific">Caenorhabditis nigoni</name>
    <dbReference type="NCBI Taxonomy" id="1611254"/>
    <lineage>
        <taxon>Eukaryota</taxon>
        <taxon>Metazoa</taxon>
        <taxon>Ecdysozoa</taxon>
        <taxon>Nematoda</taxon>
        <taxon>Chromadorea</taxon>
        <taxon>Rhabditida</taxon>
        <taxon>Rhabditina</taxon>
        <taxon>Rhabditomorpha</taxon>
        <taxon>Rhabditoidea</taxon>
        <taxon>Rhabditidae</taxon>
        <taxon>Peloderinae</taxon>
        <taxon>Caenorhabditis</taxon>
    </lineage>
</organism>
<reference evidence="3" key="1">
    <citation type="submission" date="2017-10" db="EMBL/GenBank/DDBJ databases">
        <title>Rapid genome shrinkage in a self-fertile nematode reveals novel sperm competition proteins.</title>
        <authorList>
            <person name="Yin D."/>
            <person name="Schwarz E.M."/>
            <person name="Thomas C.G."/>
            <person name="Felde R.L."/>
            <person name="Korf I.F."/>
            <person name="Cutter A.D."/>
            <person name="Schartner C.M."/>
            <person name="Ralston E.J."/>
            <person name="Meyer B.J."/>
            <person name="Haag E.S."/>
        </authorList>
    </citation>
    <scope>NUCLEOTIDE SEQUENCE [LARGE SCALE GENOMIC DNA]</scope>
    <source>
        <strain evidence="3">JU1422</strain>
    </source>
</reference>
<keyword evidence="3" id="KW-1185">Reference proteome</keyword>
<keyword evidence="1" id="KW-0472">Membrane</keyword>
<sequence>MTSGESIILEIFSSKIRFAYLDTVVLWTALLLLLILFFRCYFDTLDVDQHKCCVAFHSILVIFLISTTKLTICLSNLIKSEPQNLYSEEIAHFYILPYSWLISCYICNSYPVKKWIQNQEERIENPEIPMESIGSTVVPPPERRDSVETTVSYLQYDTVSIQDVVVA</sequence>
<evidence type="ECO:0000256" key="1">
    <source>
        <dbReference type="SAM" id="Phobius"/>
    </source>
</evidence>
<gene>
    <name evidence="2" type="primary">Cnig_chr_I.g3415</name>
    <name evidence="2" type="ORF">B9Z55_003415</name>
</gene>
<dbReference type="AlphaFoldDB" id="A0A2G5VQ78"/>
<keyword evidence="1" id="KW-1133">Transmembrane helix</keyword>
<keyword evidence="1" id="KW-0812">Transmembrane</keyword>
<dbReference type="EMBL" id="PDUG01000001">
    <property type="protein sequence ID" value="PIC53948.1"/>
    <property type="molecule type" value="Genomic_DNA"/>
</dbReference>
<feature type="transmembrane region" description="Helical" evidence="1">
    <location>
        <begin position="24"/>
        <end position="42"/>
    </location>
</feature>
<evidence type="ECO:0000313" key="3">
    <source>
        <dbReference type="Proteomes" id="UP000230233"/>
    </source>
</evidence>
<accession>A0A2G5VQ78</accession>
<comment type="caution">
    <text evidence="2">The sequence shown here is derived from an EMBL/GenBank/DDBJ whole genome shotgun (WGS) entry which is preliminary data.</text>
</comment>
<protein>
    <submittedName>
        <fullName evidence="2">Uncharacterized protein</fullName>
    </submittedName>
</protein>
<feature type="transmembrane region" description="Helical" evidence="1">
    <location>
        <begin position="90"/>
        <end position="108"/>
    </location>
</feature>
<name>A0A2G5VQ78_9PELO</name>